<organism evidence="5 6">
    <name type="scientific">Stieleria maiorica</name>
    <dbReference type="NCBI Taxonomy" id="2795974"/>
    <lineage>
        <taxon>Bacteria</taxon>
        <taxon>Pseudomonadati</taxon>
        <taxon>Planctomycetota</taxon>
        <taxon>Planctomycetia</taxon>
        <taxon>Pirellulales</taxon>
        <taxon>Pirellulaceae</taxon>
        <taxon>Stieleria</taxon>
    </lineage>
</organism>
<evidence type="ECO:0000256" key="2">
    <source>
        <dbReference type="ARBA" id="ARBA00023015"/>
    </source>
</evidence>
<proteinExistence type="inferred from homology"/>
<dbReference type="EMBL" id="CP036264">
    <property type="protein sequence ID" value="QEF99009.1"/>
    <property type="molecule type" value="Genomic_DNA"/>
</dbReference>
<protein>
    <submittedName>
        <fullName evidence="5">Penicillinase repressor</fullName>
    </submittedName>
</protein>
<dbReference type="KEGG" id="smam:Mal15_30680"/>
<gene>
    <name evidence="5" type="primary">blaI_2</name>
    <name evidence="5" type="ORF">Mal15_30680</name>
</gene>
<reference evidence="5 6" key="1">
    <citation type="submission" date="2019-02" db="EMBL/GenBank/DDBJ databases">
        <title>Planctomycetal bacteria perform biofilm scaping via a novel small molecule.</title>
        <authorList>
            <person name="Jeske O."/>
            <person name="Boedeker C."/>
            <person name="Wiegand S."/>
            <person name="Breitling P."/>
            <person name="Kallscheuer N."/>
            <person name="Jogler M."/>
            <person name="Rohde M."/>
            <person name="Petersen J."/>
            <person name="Medema M.H."/>
            <person name="Surup F."/>
            <person name="Jogler C."/>
        </authorList>
    </citation>
    <scope>NUCLEOTIDE SEQUENCE [LARGE SCALE GENOMIC DNA]</scope>
    <source>
        <strain evidence="5 6">Mal15</strain>
    </source>
</reference>
<name>A0A5B9MER3_9BACT</name>
<dbReference type="GO" id="GO:0045892">
    <property type="term" value="P:negative regulation of DNA-templated transcription"/>
    <property type="evidence" value="ECO:0007669"/>
    <property type="project" value="InterPro"/>
</dbReference>
<dbReference type="InterPro" id="IPR036388">
    <property type="entry name" value="WH-like_DNA-bd_sf"/>
</dbReference>
<dbReference type="RefSeq" id="WP_147868475.1">
    <property type="nucleotide sequence ID" value="NZ_CP036264.1"/>
</dbReference>
<dbReference type="Gene3D" id="1.10.10.10">
    <property type="entry name" value="Winged helix-like DNA-binding domain superfamily/Winged helix DNA-binding domain"/>
    <property type="match status" value="1"/>
</dbReference>
<dbReference type="Gene3D" id="1.10.4040.10">
    <property type="entry name" value="Penicillinase repressor domain"/>
    <property type="match status" value="1"/>
</dbReference>
<dbReference type="PIRSF" id="PIRSF019455">
    <property type="entry name" value="CopR_AtkY"/>
    <property type="match status" value="1"/>
</dbReference>
<accession>A0A5B9MER3</accession>
<keyword evidence="6" id="KW-1185">Reference proteome</keyword>
<dbReference type="AlphaFoldDB" id="A0A5B9MER3"/>
<evidence type="ECO:0000256" key="1">
    <source>
        <dbReference type="ARBA" id="ARBA00011046"/>
    </source>
</evidence>
<dbReference type="Pfam" id="PF03965">
    <property type="entry name" value="Penicillinase_R"/>
    <property type="match status" value="1"/>
</dbReference>
<evidence type="ECO:0000256" key="3">
    <source>
        <dbReference type="ARBA" id="ARBA00023125"/>
    </source>
</evidence>
<evidence type="ECO:0000313" key="5">
    <source>
        <dbReference type="EMBL" id="QEF99009.1"/>
    </source>
</evidence>
<dbReference type="SUPFAM" id="SSF46785">
    <property type="entry name" value="Winged helix' DNA-binding domain"/>
    <property type="match status" value="1"/>
</dbReference>
<comment type="similarity">
    <text evidence="1">Belongs to the BlaI transcriptional regulatory family.</text>
</comment>
<dbReference type="GO" id="GO:0003677">
    <property type="term" value="F:DNA binding"/>
    <property type="evidence" value="ECO:0007669"/>
    <property type="project" value="UniProtKB-KW"/>
</dbReference>
<sequence length="130" mass="14993">MSENLPTDRELQILAVLWARGESTVREVYEDLRRQGEELAQNTVQAFLRLMYEKQLVTYRQQGRAFVYRAAVAQKRTRGQLVSSLVQRAFDGAVDALVQSAFDAKAPSEEELQRLEELLRQHRAGKKKSR</sequence>
<evidence type="ECO:0000256" key="4">
    <source>
        <dbReference type="ARBA" id="ARBA00023163"/>
    </source>
</evidence>
<keyword evidence="2" id="KW-0805">Transcription regulation</keyword>
<keyword evidence="4" id="KW-0804">Transcription</keyword>
<dbReference type="Proteomes" id="UP000321353">
    <property type="component" value="Chromosome"/>
</dbReference>
<dbReference type="InterPro" id="IPR005650">
    <property type="entry name" value="BlaI_family"/>
</dbReference>
<dbReference type="InterPro" id="IPR036390">
    <property type="entry name" value="WH_DNA-bd_sf"/>
</dbReference>
<evidence type="ECO:0000313" key="6">
    <source>
        <dbReference type="Proteomes" id="UP000321353"/>
    </source>
</evidence>
<keyword evidence="3" id="KW-0238">DNA-binding</keyword>